<proteinExistence type="predicted"/>
<accession>A0A7D9K2B3</accession>
<keyword evidence="1 2" id="KW-0833">Ubl conjugation pathway</keyword>
<feature type="non-terminal residue" evidence="4">
    <location>
        <position position="1"/>
    </location>
</feature>
<feature type="compositionally biased region" description="Basic and acidic residues" evidence="3">
    <location>
        <begin position="1"/>
        <end position="10"/>
    </location>
</feature>
<comment type="caution">
    <text evidence="4">The sequence shown here is derived from an EMBL/GenBank/DDBJ whole genome shotgun (WGS) entry which is preliminary data.</text>
</comment>
<sequence>RSSEVAKSKDPLTQAVPLTQPEIAEPQTHAVAAEDENVGSESSNRMIECSMSIQINQPPPLESNPSQQQQPSTNFQQPGDTGCSSTMPEKLASTLTAKDTVSQAIDEGLAYCKEQDISDPVEILRCAQKFIVKGKPLNGYTGAAGEFSDDRSSFILISRHDVLGTALEEISCIEDVQLSLEVSFYGENAQDAGGPRKEFFRLCLQEIKQKYFDNGIKEHLSEDYKVVGLIMALSILQNGKMPRFLSEDQLETVFLNGTTSSSLTNLTQGLNNLGLCDIAKHLPTFLYLFRPSSASLLTRRKLVHILKPDFSEDGCNQRQHENIVYAAFSKYCREAAGGKR</sequence>
<name>A0A7D9K2B3_PARCT</name>
<dbReference type="GO" id="GO:0004842">
    <property type="term" value="F:ubiquitin-protein transferase activity"/>
    <property type="evidence" value="ECO:0007669"/>
    <property type="project" value="InterPro"/>
</dbReference>
<evidence type="ECO:0000313" key="5">
    <source>
        <dbReference type="Proteomes" id="UP001152795"/>
    </source>
</evidence>
<dbReference type="Proteomes" id="UP001152795">
    <property type="component" value="Unassembled WGS sequence"/>
</dbReference>
<dbReference type="EMBL" id="CACRXK020026716">
    <property type="protein sequence ID" value="CAB4040383.1"/>
    <property type="molecule type" value="Genomic_DNA"/>
</dbReference>
<dbReference type="OrthoDB" id="5988852at2759"/>
<keyword evidence="5" id="KW-1185">Reference proteome</keyword>
<dbReference type="InterPro" id="IPR000569">
    <property type="entry name" value="HECT_dom"/>
</dbReference>
<dbReference type="PROSITE" id="PS50237">
    <property type="entry name" value="HECT"/>
    <property type="match status" value="1"/>
</dbReference>
<dbReference type="InterPro" id="IPR035983">
    <property type="entry name" value="Hect_E3_ubiquitin_ligase"/>
</dbReference>
<feature type="region of interest" description="Disordered" evidence="3">
    <location>
        <begin position="1"/>
        <end position="87"/>
    </location>
</feature>
<organism evidence="4 5">
    <name type="scientific">Paramuricea clavata</name>
    <name type="common">Red gorgonian</name>
    <name type="synonym">Violescent sea-whip</name>
    <dbReference type="NCBI Taxonomy" id="317549"/>
    <lineage>
        <taxon>Eukaryota</taxon>
        <taxon>Metazoa</taxon>
        <taxon>Cnidaria</taxon>
        <taxon>Anthozoa</taxon>
        <taxon>Octocorallia</taxon>
        <taxon>Malacalcyonacea</taxon>
        <taxon>Plexauridae</taxon>
        <taxon>Paramuricea</taxon>
    </lineage>
</organism>
<reference evidence="4" key="1">
    <citation type="submission" date="2020-04" db="EMBL/GenBank/DDBJ databases">
        <authorList>
            <person name="Alioto T."/>
            <person name="Alioto T."/>
            <person name="Gomez Garrido J."/>
        </authorList>
    </citation>
    <scope>NUCLEOTIDE SEQUENCE</scope>
    <source>
        <strain evidence="4">A484AB</strain>
    </source>
</reference>
<feature type="compositionally biased region" description="Polar residues" evidence="3">
    <location>
        <begin position="39"/>
        <end position="55"/>
    </location>
</feature>
<evidence type="ECO:0000256" key="3">
    <source>
        <dbReference type="SAM" id="MobiDB-lite"/>
    </source>
</evidence>
<dbReference type="Gene3D" id="3.90.1750.10">
    <property type="entry name" value="Hect, E3 ligase catalytic domains"/>
    <property type="match status" value="1"/>
</dbReference>
<protein>
    <submittedName>
        <fullName evidence="4">Leucine-rich repeat-containing DDB_G0290503 isoform X1</fullName>
    </submittedName>
</protein>
<feature type="non-terminal residue" evidence="4">
    <location>
        <position position="340"/>
    </location>
</feature>
<gene>
    <name evidence="4" type="ORF">PACLA_8A041297</name>
</gene>
<evidence type="ECO:0000256" key="2">
    <source>
        <dbReference type="PROSITE-ProRule" id="PRU00104"/>
    </source>
</evidence>
<evidence type="ECO:0000256" key="1">
    <source>
        <dbReference type="ARBA" id="ARBA00022786"/>
    </source>
</evidence>
<feature type="compositionally biased region" description="Low complexity" evidence="3">
    <location>
        <begin position="63"/>
        <end position="78"/>
    </location>
</feature>
<evidence type="ECO:0000313" key="4">
    <source>
        <dbReference type="EMBL" id="CAB4040383.1"/>
    </source>
</evidence>
<dbReference type="SUPFAM" id="SSF56204">
    <property type="entry name" value="Hect, E3 ligase catalytic domain"/>
    <property type="match status" value="1"/>
</dbReference>
<dbReference type="AlphaFoldDB" id="A0A7D9K2B3"/>
<comment type="caution">
    <text evidence="2">Lacks conserved residue(s) required for the propagation of feature annotation.</text>
</comment>